<protein>
    <submittedName>
        <fullName evidence="1">Uncharacterized protein</fullName>
    </submittedName>
</protein>
<dbReference type="EMBL" id="RDQH01000329">
    <property type="protein sequence ID" value="RXI04824.1"/>
    <property type="molecule type" value="Genomic_DNA"/>
</dbReference>
<name>A0A498KEK2_MALDO</name>
<dbReference type="AlphaFoldDB" id="A0A498KEK2"/>
<keyword evidence="3" id="KW-1185">Reference proteome</keyword>
<reference evidence="1 3" key="1">
    <citation type="submission" date="2018-10" db="EMBL/GenBank/DDBJ databases">
        <title>A high-quality apple genome assembly.</title>
        <authorList>
            <person name="Hu J."/>
        </authorList>
    </citation>
    <scope>NUCLEOTIDE SEQUENCE [LARGE SCALE GENOMIC DNA]</scope>
    <source>
        <strain evidence="3">cv. HFTH1</strain>
        <tissue evidence="1">Young leaf</tissue>
    </source>
</reference>
<gene>
    <name evidence="2" type="ORF">DVH24_018972</name>
    <name evidence="1" type="ORF">DVH24_039098</name>
</gene>
<dbReference type="Proteomes" id="UP000290289">
    <property type="component" value="Chromosome 3"/>
</dbReference>
<proteinExistence type="predicted"/>
<dbReference type="EMBL" id="RDQH01000101">
    <property type="protein sequence ID" value="RXI09943.1"/>
    <property type="molecule type" value="Genomic_DNA"/>
</dbReference>
<evidence type="ECO:0000313" key="1">
    <source>
        <dbReference type="EMBL" id="RXI04824.1"/>
    </source>
</evidence>
<organism evidence="1 3">
    <name type="scientific">Malus domestica</name>
    <name type="common">Apple</name>
    <name type="synonym">Pyrus malus</name>
    <dbReference type="NCBI Taxonomy" id="3750"/>
    <lineage>
        <taxon>Eukaryota</taxon>
        <taxon>Viridiplantae</taxon>
        <taxon>Streptophyta</taxon>
        <taxon>Embryophyta</taxon>
        <taxon>Tracheophyta</taxon>
        <taxon>Spermatophyta</taxon>
        <taxon>Magnoliopsida</taxon>
        <taxon>eudicotyledons</taxon>
        <taxon>Gunneridae</taxon>
        <taxon>Pentapetalae</taxon>
        <taxon>rosids</taxon>
        <taxon>fabids</taxon>
        <taxon>Rosales</taxon>
        <taxon>Rosaceae</taxon>
        <taxon>Amygdaloideae</taxon>
        <taxon>Maleae</taxon>
        <taxon>Malus</taxon>
    </lineage>
</organism>
<comment type="caution">
    <text evidence="1">The sequence shown here is derived from an EMBL/GenBank/DDBJ whole genome shotgun (WGS) entry which is preliminary data.</text>
</comment>
<sequence length="143" mass="16314">MRVERKALQLFSDVQSIGAPNQRMRKEYIGLNGRIYVRASTKVVGVFGISNVSIRRCSQSKYVYRAGYYPTNTILQAGLRVRPSFIWPSLVWGKDNGIALSVYNWIPRPMRFKICSLPILPSYCQGHIVPNANMTCRGHLSKY</sequence>
<accession>A0A498KEK2</accession>
<evidence type="ECO:0000313" key="2">
    <source>
        <dbReference type="EMBL" id="RXI09943.1"/>
    </source>
</evidence>
<evidence type="ECO:0000313" key="3">
    <source>
        <dbReference type="Proteomes" id="UP000290289"/>
    </source>
</evidence>